<dbReference type="CDD" id="cd00009">
    <property type="entry name" value="AAA"/>
    <property type="match status" value="1"/>
</dbReference>
<protein>
    <recommendedName>
        <fullName evidence="3">Sigma-54 factor interaction domain-containing protein</fullName>
    </recommendedName>
</protein>
<dbReference type="Proteomes" id="UP000006034">
    <property type="component" value="Unassembled WGS sequence"/>
</dbReference>
<organism evidence="4 5">
    <name type="scientific">Bilophila wadsworthia (strain 3_1_6)</name>
    <dbReference type="NCBI Taxonomy" id="563192"/>
    <lineage>
        <taxon>Bacteria</taxon>
        <taxon>Pseudomonadati</taxon>
        <taxon>Thermodesulfobacteriota</taxon>
        <taxon>Desulfovibrionia</taxon>
        <taxon>Desulfovibrionales</taxon>
        <taxon>Desulfovibrionaceae</taxon>
        <taxon>Bilophila</taxon>
    </lineage>
</organism>
<gene>
    <name evidence="4" type="ORF">HMPREF0179_02890</name>
</gene>
<dbReference type="PROSITE" id="PS50045">
    <property type="entry name" value="SIGMA54_INTERACT_4"/>
    <property type="match status" value="1"/>
</dbReference>
<sequence>MDFSPFSLLVVKVFSLITGGLGAEACAQILKVPLEELEPIIAELKEGGLLQSAPDRPARIMITSRGVAELQMRNAWREVCVEIADVASALDEGQNLEACTLLLGFINTLLNSSQSSGAVACYGLVLRLLGRWSPAGAASGQKQAFMKLALAACDISMYLSKSHRQAREIAARALETAKEQGDARMTALLHLVESSLENMAAECSAQRMHELHAQCETSLLELDKAGARGQAEYFVGMFHFWHGHFREALAAFEVALQYPQLWECRFQTEMFSLYTSSSAVYLGRFHQAVGILEAAKRAAELGQNRFKILWWEGQLAMVLLYMRRHEEALELIDHVLSMVNPETETKIAVWGMRGLAFYHYTQGNIKASHAAMQRTMDIALRYGFRRPIYSYPWMFDVLAAYEQAGLPPVRGLDLDEEIQRAIESYNEHLRAGALRAKATRLFAESGDKEAAGSLLAESLRGFTAIGNPTEIAVTQRRIARLHDLPARAAEKGLAPESGASPYEPESTARIGGTLLENCRIALESIRNLTDFSQYINQMTHIAGCELGAERAALLEVSSGGLLTCRAACNISAVELNTGKISSKVSQIYAVQQNKPLLLDEERHVFLSLPLETAKARWVLWLESEYALETLRGISNADQAAFTLLFESELRKIEAGKPKPARLAAGEQEQAQAEPYRDTPEILLHGSAIMRRLLSHGRQIGATDAPVLILGETGVGKELLAHYIHDCSGRTGPFVPVHPASIPDGLFESEFFGHEKGAFTGAIRQKIGLAEMAHQGTLFIDEAGDIPAPMQIKLLRVFQDHRFMRVGGEEERHSDFRLICATNKDLWAEVKSGHFREDLYYRLSVVPLTIPPLRSRKEDIRLLVRFFLDRYSRRYHRDIQQPSERELEALLQYDWPGNIRELKSVLERTVILHQGGRLSFDLSSHAESKADGTPRQEPCEELFKNLPTLDELQSRYIQHVLKITNGRITGNRGALRILGMKRSTLYLRLKQYNIRF</sequence>
<dbReference type="HOGENOM" id="CLU_012152_0_0_7"/>
<dbReference type="InterPro" id="IPR025662">
    <property type="entry name" value="Sigma_54_int_dom_ATP-bd_1"/>
</dbReference>
<keyword evidence="1" id="KW-0547">Nucleotide-binding</keyword>
<dbReference type="InterPro" id="IPR027417">
    <property type="entry name" value="P-loop_NTPase"/>
</dbReference>
<evidence type="ECO:0000313" key="4">
    <source>
        <dbReference type="EMBL" id="EFV43367.1"/>
    </source>
</evidence>
<dbReference type="RefSeq" id="WP_005029075.1">
    <property type="nucleotide sequence ID" value="NZ_KE150238.1"/>
</dbReference>
<dbReference type="AlphaFoldDB" id="E5Y9H5"/>
<dbReference type="GO" id="GO:0006355">
    <property type="term" value="P:regulation of DNA-templated transcription"/>
    <property type="evidence" value="ECO:0007669"/>
    <property type="project" value="InterPro"/>
</dbReference>
<dbReference type="Gene3D" id="1.25.40.10">
    <property type="entry name" value="Tetratricopeptide repeat domain"/>
    <property type="match status" value="1"/>
</dbReference>
<dbReference type="SUPFAM" id="SSF52540">
    <property type="entry name" value="P-loop containing nucleoside triphosphate hydrolases"/>
    <property type="match status" value="1"/>
</dbReference>
<dbReference type="PANTHER" id="PTHR32071:SF119">
    <property type="entry name" value="SIGMA L-DEPENDENT TRANSCRIPTIONAL REGULATOR YPLP-RELATED"/>
    <property type="match status" value="1"/>
</dbReference>
<keyword evidence="2" id="KW-0067">ATP-binding</keyword>
<dbReference type="Gene3D" id="1.10.8.60">
    <property type="match status" value="1"/>
</dbReference>
<proteinExistence type="predicted"/>
<dbReference type="Gene3D" id="1.10.10.60">
    <property type="entry name" value="Homeodomain-like"/>
    <property type="match status" value="1"/>
</dbReference>
<reference evidence="4 5" key="2">
    <citation type="submission" date="2013-04" db="EMBL/GenBank/DDBJ databases">
        <title>The Genome Sequence of Bilophila wadsworthia 3_1_6.</title>
        <authorList>
            <consortium name="The Broad Institute Genomics Platform"/>
            <person name="Earl A."/>
            <person name="Ward D."/>
            <person name="Feldgarden M."/>
            <person name="Gevers D."/>
            <person name="Sibley C."/>
            <person name="Strauss J."/>
            <person name="Allen-Vercoe E."/>
            <person name="Walker B."/>
            <person name="Young S."/>
            <person name="Zeng Q."/>
            <person name="Gargeya S."/>
            <person name="Fitzgerald M."/>
            <person name="Haas B."/>
            <person name="Abouelleil A."/>
            <person name="Allen A.W."/>
            <person name="Alvarado L."/>
            <person name="Arachchi H.M."/>
            <person name="Berlin A.M."/>
            <person name="Chapman S.B."/>
            <person name="Gainer-Dewar J."/>
            <person name="Goldberg J."/>
            <person name="Griggs A."/>
            <person name="Gujja S."/>
            <person name="Hansen M."/>
            <person name="Howarth C."/>
            <person name="Imamovic A."/>
            <person name="Ireland A."/>
            <person name="Larimer J."/>
            <person name="McCowan C."/>
            <person name="Murphy C."/>
            <person name="Pearson M."/>
            <person name="Poon T.W."/>
            <person name="Priest M."/>
            <person name="Roberts A."/>
            <person name="Saif S."/>
            <person name="Shea T."/>
            <person name="Sisk P."/>
            <person name="Sykes S."/>
            <person name="Wortman J."/>
            <person name="Nusbaum C."/>
            <person name="Birren B."/>
        </authorList>
    </citation>
    <scope>NUCLEOTIDE SEQUENCE [LARGE SCALE GENOMIC DNA]</scope>
    <source>
        <strain evidence="4 5">3_1_6</strain>
    </source>
</reference>
<dbReference type="Gene3D" id="3.40.50.300">
    <property type="entry name" value="P-loop containing nucleotide triphosphate hydrolases"/>
    <property type="match status" value="1"/>
</dbReference>
<feature type="domain" description="Sigma-54 factor interaction" evidence="3">
    <location>
        <begin position="682"/>
        <end position="910"/>
    </location>
</feature>
<dbReference type="PROSITE" id="PS00675">
    <property type="entry name" value="SIGMA54_INTERACT_1"/>
    <property type="match status" value="1"/>
</dbReference>
<dbReference type="GO" id="GO:0005524">
    <property type="term" value="F:ATP binding"/>
    <property type="evidence" value="ECO:0007669"/>
    <property type="project" value="UniProtKB-KW"/>
</dbReference>
<name>E5Y9H5_BILW3</name>
<dbReference type="InterPro" id="IPR058031">
    <property type="entry name" value="AAA_lid_NorR"/>
</dbReference>
<dbReference type="SUPFAM" id="SSF46689">
    <property type="entry name" value="Homeodomain-like"/>
    <property type="match status" value="1"/>
</dbReference>
<dbReference type="InterPro" id="IPR003593">
    <property type="entry name" value="AAA+_ATPase"/>
</dbReference>
<evidence type="ECO:0000256" key="2">
    <source>
        <dbReference type="ARBA" id="ARBA00022840"/>
    </source>
</evidence>
<dbReference type="InterPro" id="IPR002078">
    <property type="entry name" value="Sigma_54_int"/>
</dbReference>
<dbReference type="InterPro" id="IPR009057">
    <property type="entry name" value="Homeodomain-like_sf"/>
</dbReference>
<dbReference type="FunFam" id="3.40.50.300:FF:000006">
    <property type="entry name" value="DNA-binding transcriptional regulator NtrC"/>
    <property type="match status" value="1"/>
</dbReference>
<dbReference type="OrthoDB" id="5465448at2"/>
<dbReference type="InterPro" id="IPR011990">
    <property type="entry name" value="TPR-like_helical_dom_sf"/>
</dbReference>
<dbReference type="EMBL" id="ADCP02000001">
    <property type="protein sequence ID" value="EFV43367.1"/>
    <property type="molecule type" value="Genomic_DNA"/>
</dbReference>
<dbReference type="PANTHER" id="PTHR32071">
    <property type="entry name" value="TRANSCRIPTIONAL REGULATORY PROTEIN"/>
    <property type="match status" value="1"/>
</dbReference>
<accession>E5Y9H5</accession>
<keyword evidence="5" id="KW-1185">Reference proteome</keyword>
<dbReference type="Pfam" id="PF25601">
    <property type="entry name" value="AAA_lid_14"/>
    <property type="match status" value="1"/>
</dbReference>
<evidence type="ECO:0000256" key="1">
    <source>
        <dbReference type="ARBA" id="ARBA00022741"/>
    </source>
</evidence>
<dbReference type="GeneID" id="78084721"/>
<evidence type="ECO:0000313" key="5">
    <source>
        <dbReference type="Proteomes" id="UP000006034"/>
    </source>
</evidence>
<dbReference type="eggNOG" id="COG2204">
    <property type="taxonomic scope" value="Bacteria"/>
</dbReference>
<comment type="caution">
    <text evidence="4">The sequence shown here is derived from an EMBL/GenBank/DDBJ whole genome shotgun (WGS) entry which is preliminary data.</text>
</comment>
<dbReference type="Pfam" id="PF00158">
    <property type="entry name" value="Sigma54_activat"/>
    <property type="match status" value="1"/>
</dbReference>
<dbReference type="STRING" id="563192.HMPREF0179_02890"/>
<dbReference type="SUPFAM" id="SSF48452">
    <property type="entry name" value="TPR-like"/>
    <property type="match status" value="1"/>
</dbReference>
<evidence type="ECO:0000259" key="3">
    <source>
        <dbReference type="PROSITE" id="PS50045"/>
    </source>
</evidence>
<dbReference type="SMART" id="SM00382">
    <property type="entry name" value="AAA"/>
    <property type="match status" value="1"/>
</dbReference>
<reference evidence="4 5" key="1">
    <citation type="submission" date="2010-10" db="EMBL/GenBank/DDBJ databases">
        <authorList>
            <consortium name="The Broad Institute Genome Sequencing Platform"/>
            <person name="Ward D."/>
            <person name="Earl A."/>
            <person name="Feldgarden M."/>
            <person name="Young S.K."/>
            <person name="Gargeya S."/>
            <person name="Zeng Q."/>
            <person name="Alvarado L."/>
            <person name="Berlin A."/>
            <person name="Bochicchio J."/>
            <person name="Chapman S.B."/>
            <person name="Chen Z."/>
            <person name="Freedman E."/>
            <person name="Gellesch M."/>
            <person name="Goldberg J."/>
            <person name="Griggs A."/>
            <person name="Gujja S."/>
            <person name="Heilman E."/>
            <person name="Heiman D."/>
            <person name="Howarth C."/>
            <person name="Mehta T."/>
            <person name="Neiman D."/>
            <person name="Pearson M."/>
            <person name="Roberts A."/>
            <person name="Saif S."/>
            <person name="Shea T."/>
            <person name="Shenoy N."/>
            <person name="Sisk P."/>
            <person name="Stolte C."/>
            <person name="Sykes S."/>
            <person name="White J."/>
            <person name="Yandava C."/>
            <person name="Allen-Vercoe E."/>
            <person name="Sibley C."/>
            <person name="Ambrose C.E."/>
            <person name="Strauss J."/>
            <person name="Daigneault M."/>
            <person name="Haas B."/>
            <person name="Nusbaum C."/>
            <person name="Birren B."/>
        </authorList>
    </citation>
    <scope>NUCLEOTIDE SEQUENCE [LARGE SCALE GENOMIC DNA]</scope>
    <source>
        <strain evidence="4 5">3_1_6</strain>
    </source>
</reference>